<evidence type="ECO:0000256" key="2">
    <source>
        <dbReference type="SAM" id="SignalP"/>
    </source>
</evidence>
<gene>
    <name evidence="3" type="ORF">GXM_04456</name>
</gene>
<sequence length="177" mass="19476">MKRNVICRFLLSLCSSLFVIPVIPSNPVLAGTWCTHGGAYSLVGDFNGDAVPDILCTDYTGGKWIKYGFNGAEWSIRNNWCTHTGARVYVGDFNKDGRSDLLCHDRTGGKWIAYANSSGNFGDFNIGWSTFSLWCTHPGSVLSINDYNHDGRDDLACTDNSPLTWVVYANPSGTLNF</sequence>
<evidence type="ECO:0008006" key="5">
    <source>
        <dbReference type="Google" id="ProtNLM"/>
    </source>
</evidence>
<evidence type="ECO:0000313" key="3">
    <source>
        <dbReference type="EMBL" id="QFS46975.1"/>
    </source>
</evidence>
<dbReference type="InterPro" id="IPR013517">
    <property type="entry name" value="FG-GAP"/>
</dbReference>
<keyword evidence="1 2" id="KW-0732">Signal</keyword>
<evidence type="ECO:0000256" key="1">
    <source>
        <dbReference type="ARBA" id="ARBA00022729"/>
    </source>
</evidence>
<dbReference type="AlphaFoldDB" id="A0A5P8W2M3"/>
<dbReference type="RefSeq" id="WP_118167754.1">
    <property type="nucleotide sequence ID" value="NZ_CP045226.1"/>
</dbReference>
<dbReference type="Gene3D" id="2.130.10.130">
    <property type="entry name" value="Integrin alpha, N-terminal"/>
    <property type="match status" value="1"/>
</dbReference>
<evidence type="ECO:0000313" key="4">
    <source>
        <dbReference type="Proteomes" id="UP000326678"/>
    </source>
</evidence>
<dbReference type="Proteomes" id="UP000326678">
    <property type="component" value="Chromosome Gxm1"/>
</dbReference>
<name>A0A5P8W2M3_9NOSO</name>
<reference evidence="3 4" key="1">
    <citation type="submission" date="2019-10" db="EMBL/GenBank/DDBJ databases">
        <title>Genomic and transcriptomic insights into the perfect genentic adaptation of a filamentous nitrogen-fixing cyanobacterium to rice fields.</title>
        <authorList>
            <person name="Chen Z."/>
        </authorList>
    </citation>
    <scope>NUCLEOTIDE SEQUENCE [LARGE SCALE GENOMIC DNA]</scope>
    <source>
        <strain evidence="3">CCNUC1</strain>
    </source>
</reference>
<protein>
    <recommendedName>
        <fullName evidence="5">VCBS repeat-containing protein</fullName>
    </recommendedName>
</protein>
<feature type="chain" id="PRO_5024829491" description="VCBS repeat-containing protein" evidence="2">
    <location>
        <begin position="31"/>
        <end position="177"/>
    </location>
</feature>
<dbReference type="SUPFAM" id="SSF69318">
    <property type="entry name" value="Integrin alpha N-terminal domain"/>
    <property type="match status" value="1"/>
</dbReference>
<dbReference type="KEGG" id="nsh:GXM_04456"/>
<accession>A0A5P8W2M3</accession>
<dbReference type="EMBL" id="CP045226">
    <property type="protein sequence ID" value="QFS46975.1"/>
    <property type="molecule type" value="Genomic_DNA"/>
</dbReference>
<dbReference type="InterPro" id="IPR028994">
    <property type="entry name" value="Integrin_alpha_N"/>
</dbReference>
<proteinExistence type="predicted"/>
<organism evidence="3 4">
    <name type="scientific">Nostoc sphaeroides CCNUC1</name>
    <dbReference type="NCBI Taxonomy" id="2653204"/>
    <lineage>
        <taxon>Bacteria</taxon>
        <taxon>Bacillati</taxon>
        <taxon>Cyanobacteriota</taxon>
        <taxon>Cyanophyceae</taxon>
        <taxon>Nostocales</taxon>
        <taxon>Nostocaceae</taxon>
        <taxon>Nostoc</taxon>
    </lineage>
</organism>
<dbReference type="Pfam" id="PF13517">
    <property type="entry name" value="FG-GAP_3"/>
    <property type="match status" value="1"/>
</dbReference>
<keyword evidence="4" id="KW-1185">Reference proteome</keyword>
<feature type="signal peptide" evidence="2">
    <location>
        <begin position="1"/>
        <end position="30"/>
    </location>
</feature>